<keyword evidence="3" id="KW-1185">Reference proteome</keyword>
<proteinExistence type="predicted"/>
<dbReference type="InterPro" id="IPR006528">
    <property type="entry name" value="Phage_head_morphogenesis_dom"/>
</dbReference>
<evidence type="ECO:0000313" key="2">
    <source>
        <dbReference type="EMBL" id="MCD4839738.1"/>
    </source>
</evidence>
<dbReference type="Proteomes" id="UP001162836">
    <property type="component" value="Unassembled WGS sequence"/>
</dbReference>
<dbReference type="EMBL" id="JAJODE010000039">
    <property type="protein sequence ID" value="MCD4839738.1"/>
    <property type="molecule type" value="Genomic_DNA"/>
</dbReference>
<reference evidence="2 3" key="1">
    <citation type="journal article" date="2023" name="Antonie Van Leeuwenhoek">
        <title>Unveiling the genomic potential of a novel thermostable glycoside hydrolases producing Neobacillus sedimentimangrovi UE25.</title>
        <authorList>
            <person name="Ejaz U."/>
            <person name="Saleem F."/>
            <person name="Rashid R."/>
            <person name="Hasan K.A."/>
            <person name="Syed M.N."/>
            <person name="Sohail M."/>
        </authorList>
    </citation>
    <scope>NUCLEOTIDE SEQUENCE [LARGE SCALE GENOMIC DNA]</scope>
    <source>
        <strain evidence="2 3">UE25</strain>
    </source>
</reference>
<protein>
    <submittedName>
        <fullName evidence="2">Minor capsid protein</fullName>
    </submittedName>
</protein>
<dbReference type="Pfam" id="PF04233">
    <property type="entry name" value="Phage_Mu_F"/>
    <property type="match status" value="1"/>
</dbReference>
<feature type="domain" description="Phage head morphogenesis" evidence="1">
    <location>
        <begin position="203"/>
        <end position="309"/>
    </location>
</feature>
<organism evidence="2 3">
    <name type="scientific">Neobacillus sedimentimangrovi</name>
    <dbReference type="NCBI Taxonomy" id="2699460"/>
    <lineage>
        <taxon>Bacteria</taxon>
        <taxon>Bacillati</taxon>
        <taxon>Bacillota</taxon>
        <taxon>Bacilli</taxon>
        <taxon>Bacillales</taxon>
        <taxon>Bacillaceae</taxon>
        <taxon>Neobacillus</taxon>
    </lineage>
</organism>
<evidence type="ECO:0000313" key="3">
    <source>
        <dbReference type="Proteomes" id="UP001162836"/>
    </source>
</evidence>
<dbReference type="NCBIfam" id="TIGR01641">
    <property type="entry name" value="phageSPP1_gp7"/>
    <property type="match status" value="1"/>
</dbReference>
<dbReference type="RefSeq" id="WP_231315086.1">
    <property type="nucleotide sequence ID" value="NZ_JAJODE010000039.1"/>
</dbReference>
<sequence>MANGEYRNLSNQEYWIKRSEEVVDKHWKDIKNVEKEMAKQYRIALEDIRQMVIDLFTKYAKENALSYKEAIKNLTQAELGDYQAKIARLRRQIEQTQDPFLIAEMEKLQKAAKLNRLQALLGQIMARLLQLGYEQQNTIMQWLVKVFKSNYYQTIYQLQVGTGLGIGFAQLNEAAVKEAITHPWSGDMFSDRIWDNKNALVRQLRQTITQGLIKGLSVQKMAKEIKNAMNNSYSNALRLVRTETAYVIGESTYQGYKQSGYMYQYIYLATLDSRTSPICRKLDNKVYKLEEKQVGVNYPPLHPNCRSAVAPYFNGDELKESVRIARGEGKETYYVPANMTYAEWHKQYVK</sequence>
<name>A0ABS8QKC4_9BACI</name>
<evidence type="ECO:0000259" key="1">
    <source>
        <dbReference type="Pfam" id="PF04233"/>
    </source>
</evidence>
<comment type="caution">
    <text evidence="2">The sequence shown here is derived from an EMBL/GenBank/DDBJ whole genome shotgun (WGS) entry which is preliminary data.</text>
</comment>
<accession>A0ABS8QKC4</accession>
<gene>
    <name evidence="2" type="ORF">LRS37_12850</name>
</gene>